<dbReference type="CDD" id="cd16927">
    <property type="entry name" value="HATPase_Hsp90-like"/>
    <property type="match status" value="1"/>
</dbReference>
<evidence type="ECO:0000256" key="3">
    <source>
        <dbReference type="ARBA" id="ARBA00022490"/>
    </source>
</evidence>
<organism evidence="9">
    <name type="scientific">marine metagenome</name>
    <dbReference type="NCBI Taxonomy" id="408172"/>
    <lineage>
        <taxon>unclassified sequences</taxon>
        <taxon>metagenomes</taxon>
        <taxon>ecological metagenomes</taxon>
    </lineage>
</organism>
<dbReference type="NCBIfam" id="NF003555">
    <property type="entry name" value="PRK05218.1"/>
    <property type="match status" value="1"/>
</dbReference>
<dbReference type="Gene3D" id="1.20.120.790">
    <property type="entry name" value="Heat shock protein 90, C-terminal domain"/>
    <property type="match status" value="1"/>
</dbReference>
<dbReference type="SUPFAM" id="SSF54211">
    <property type="entry name" value="Ribosomal protein S5 domain 2-like"/>
    <property type="match status" value="1"/>
</dbReference>
<gene>
    <name evidence="9" type="ORF">METZ01_LOCUS43039</name>
</gene>
<accession>A0A381REF3</accession>
<feature type="non-terminal residue" evidence="9">
    <location>
        <position position="623"/>
    </location>
</feature>
<feature type="domain" description="Histidine kinase/HSP90-like ATPase" evidence="8">
    <location>
        <begin position="31"/>
        <end position="188"/>
    </location>
</feature>
<dbReference type="GO" id="GO:0016887">
    <property type="term" value="F:ATP hydrolysis activity"/>
    <property type="evidence" value="ECO:0007669"/>
    <property type="project" value="InterPro"/>
</dbReference>
<reference evidence="9" key="1">
    <citation type="submission" date="2018-05" db="EMBL/GenBank/DDBJ databases">
        <authorList>
            <person name="Lanie J.A."/>
            <person name="Ng W.-L."/>
            <person name="Kazmierczak K.M."/>
            <person name="Andrzejewski T.M."/>
            <person name="Davidsen T.M."/>
            <person name="Wayne K.J."/>
            <person name="Tettelin H."/>
            <person name="Glass J.I."/>
            <person name="Rusch D."/>
            <person name="Podicherti R."/>
            <person name="Tsui H.-C.T."/>
            <person name="Winkler M.E."/>
        </authorList>
    </citation>
    <scope>NUCLEOTIDE SEQUENCE</scope>
</reference>
<protein>
    <recommendedName>
        <fullName evidence="8">Histidine kinase/HSP90-like ATPase domain-containing protein</fullName>
    </recommendedName>
</protein>
<evidence type="ECO:0000256" key="4">
    <source>
        <dbReference type="ARBA" id="ARBA00022741"/>
    </source>
</evidence>
<dbReference type="FunFam" id="3.30.565.10:FF:000009">
    <property type="entry name" value="Molecular chaperone HtpG"/>
    <property type="match status" value="1"/>
</dbReference>
<dbReference type="SUPFAM" id="SSF55874">
    <property type="entry name" value="ATPase domain of HSP90 chaperone/DNA topoisomerase II/histidine kinase"/>
    <property type="match status" value="1"/>
</dbReference>
<name>A0A381REF3_9ZZZZ</name>
<dbReference type="SMART" id="SM00387">
    <property type="entry name" value="HATPase_c"/>
    <property type="match status" value="1"/>
</dbReference>
<comment type="similarity">
    <text evidence="2">Belongs to the heat shock protein 90 family.</text>
</comment>
<dbReference type="Pfam" id="PF00183">
    <property type="entry name" value="HSP90"/>
    <property type="match status" value="1"/>
</dbReference>
<evidence type="ECO:0000259" key="8">
    <source>
        <dbReference type="SMART" id="SM00387"/>
    </source>
</evidence>
<dbReference type="SUPFAM" id="SSF110942">
    <property type="entry name" value="HSP90 C-terminal domain"/>
    <property type="match status" value="1"/>
</dbReference>
<dbReference type="InterPro" id="IPR019805">
    <property type="entry name" value="Heat_shock_protein_90_CS"/>
</dbReference>
<dbReference type="Pfam" id="PF13589">
    <property type="entry name" value="HATPase_c_3"/>
    <property type="match status" value="1"/>
</dbReference>
<dbReference type="Gene3D" id="3.30.565.10">
    <property type="entry name" value="Histidine kinase-like ATPase, C-terminal domain"/>
    <property type="match status" value="1"/>
</dbReference>
<dbReference type="InterPro" id="IPR036890">
    <property type="entry name" value="HATPase_C_sf"/>
</dbReference>
<feature type="non-terminal residue" evidence="9">
    <location>
        <position position="1"/>
    </location>
</feature>
<evidence type="ECO:0000256" key="5">
    <source>
        <dbReference type="ARBA" id="ARBA00022840"/>
    </source>
</evidence>
<dbReference type="InterPro" id="IPR020568">
    <property type="entry name" value="Ribosomal_Su5_D2-typ_SF"/>
</dbReference>
<dbReference type="GO" id="GO:0005737">
    <property type="term" value="C:cytoplasm"/>
    <property type="evidence" value="ECO:0007669"/>
    <property type="project" value="UniProtKB-SubCell"/>
</dbReference>
<dbReference type="InterPro" id="IPR001404">
    <property type="entry name" value="Hsp90_fam"/>
</dbReference>
<dbReference type="HAMAP" id="MF_00505">
    <property type="entry name" value="HSP90"/>
    <property type="match status" value="1"/>
</dbReference>
<evidence type="ECO:0000256" key="1">
    <source>
        <dbReference type="ARBA" id="ARBA00004496"/>
    </source>
</evidence>
<dbReference type="PROSITE" id="PS00298">
    <property type="entry name" value="HSP90"/>
    <property type="match status" value="1"/>
</dbReference>
<dbReference type="InterPro" id="IPR003594">
    <property type="entry name" value="HATPase_dom"/>
</dbReference>
<dbReference type="AlphaFoldDB" id="A0A381REF3"/>
<dbReference type="Gene3D" id="3.30.230.80">
    <property type="match status" value="1"/>
</dbReference>
<keyword evidence="5" id="KW-0067">ATP-binding</keyword>
<evidence type="ECO:0000313" key="9">
    <source>
        <dbReference type="EMBL" id="SUZ90185.1"/>
    </source>
</evidence>
<evidence type="ECO:0000256" key="6">
    <source>
        <dbReference type="ARBA" id="ARBA00023016"/>
    </source>
</evidence>
<dbReference type="InterPro" id="IPR020575">
    <property type="entry name" value="Hsp90_N"/>
</dbReference>
<evidence type="ECO:0000256" key="7">
    <source>
        <dbReference type="ARBA" id="ARBA00023186"/>
    </source>
</evidence>
<keyword evidence="6" id="KW-0346">Stress response</keyword>
<dbReference type="FunFam" id="3.30.230.80:FF:000002">
    <property type="entry name" value="Molecular chaperone HtpG"/>
    <property type="match status" value="1"/>
</dbReference>
<comment type="subcellular location">
    <subcellularLocation>
        <location evidence="1">Cytoplasm</location>
    </subcellularLocation>
</comment>
<keyword evidence="3" id="KW-0963">Cytoplasm</keyword>
<dbReference type="Gene3D" id="3.40.50.11260">
    <property type="match status" value="1"/>
</dbReference>
<dbReference type="GO" id="GO:0005524">
    <property type="term" value="F:ATP binding"/>
    <property type="evidence" value="ECO:0007669"/>
    <property type="project" value="UniProtKB-KW"/>
</dbReference>
<keyword evidence="4" id="KW-0547">Nucleotide-binding</keyword>
<dbReference type="EMBL" id="UINC01001874">
    <property type="protein sequence ID" value="SUZ90185.1"/>
    <property type="molecule type" value="Genomic_DNA"/>
</dbReference>
<dbReference type="InterPro" id="IPR037196">
    <property type="entry name" value="HSP90_C"/>
</dbReference>
<dbReference type="GO" id="GO:0140662">
    <property type="term" value="F:ATP-dependent protein folding chaperone"/>
    <property type="evidence" value="ECO:0007669"/>
    <property type="project" value="InterPro"/>
</dbReference>
<evidence type="ECO:0000256" key="2">
    <source>
        <dbReference type="ARBA" id="ARBA00008239"/>
    </source>
</evidence>
<dbReference type="GO" id="GO:0051082">
    <property type="term" value="F:unfolded protein binding"/>
    <property type="evidence" value="ECO:0007669"/>
    <property type="project" value="InterPro"/>
</dbReference>
<sequence>MSMKKTNKETVGFQAEVKQLLHLMVHSLYSNKEIFLRELISNASDANDKLRFQALGQEDLLEDSPELHISVSVDKGQRLLCVTDNGIGMSRAEITQQLGTIAHSGTTEFLESLSGDQQKDSQLIGQFGVGFYSSFIVAQEVEVVSRKAGLPKGEGVRWTSKGDGEFTVESIVRADRGTSVILKLKADEDEFLDGNRVRNLIREYADHISFPVQMASENDEEGEQQTVNRAKALWTRPRAEIKDDEYVEFYKYISRDLTDPLVWAHNKVEGKREYTSLLYIPAAAPFDLWNREVPRGVKLYIQRVFITDEATQFLPLYLRFVRGIVDSSDLSLNISREMLQQDPNVSAIKTALTKRVLDVLKRLATKEVEKYRSFWEQFGLVLKEGLAEDFNNREKIAGLLRFNTTMSEGVKQDRSLDNYISDSGEKDIIYYICADSAGSIRANPHLEIFDDKGVEVLLLSDRIDEWVMQHLPEYKGKSFRDIARGDLDLIGKADAETKTQPSKEQKHFLKRVKRVLRDKVDEVRISYRLKESAACLVLGDQDLGYQMQKLLKATGSEAPESVPSLELNPSHPLVQRLEGEINEEKFDSLAVLLLEEAIIAEGRQLDEPAAFVKRLNRLLINSG</sequence>
<dbReference type="PRINTS" id="PR00775">
    <property type="entry name" value="HEATSHOCK90"/>
</dbReference>
<dbReference type="PIRSF" id="PIRSF002583">
    <property type="entry name" value="Hsp90"/>
    <property type="match status" value="1"/>
</dbReference>
<dbReference type="PANTHER" id="PTHR11528">
    <property type="entry name" value="HEAT SHOCK PROTEIN 90 FAMILY MEMBER"/>
    <property type="match status" value="1"/>
</dbReference>
<proteinExistence type="inferred from homology"/>
<keyword evidence="7" id="KW-0143">Chaperone</keyword>